<dbReference type="GO" id="GO:0045892">
    <property type="term" value="P:negative regulation of DNA-templated transcription"/>
    <property type="evidence" value="ECO:0007669"/>
    <property type="project" value="TreeGrafter"/>
</dbReference>
<feature type="domain" description="HTH iclR-type" evidence="4">
    <location>
        <begin position="20"/>
        <end position="80"/>
    </location>
</feature>
<accession>A0A078MR37</accession>
<evidence type="ECO:0000259" key="5">
    <source>
        <dbReference type="PROSITE" id="PS51078"/>
    </source>
</evidence>
<dbReference type="InterPro" id="IPR036388">
    <property type="entry name" value="WH-like_DNA-bd_sf"/>
</dbReference>
<evidence type="ECO:0000256" key="3">
    <source>
        <dbReference type="ARBA" id="ARBA00023163"/>
    </source>
</evidence>
<dbReference type="InterPro" id="IPR050707">
    <property type="entry name" value="HTH_MetabolicPath_Reg"/>
</dbReference>
<dbReference type="InterPro" id="IPR029016">
    <property type="entry name" value="GAF-like_dom_sf"/>
</dbReference>
<dbReference type="Gene3D" id="3.30.450.40">
    <property type="match status" value="1"/>
</dbReference>
<keyword evidence="3" id="KW-0804">Transcription</keyword>
<dbReference type="PANTHER" id="PTHR30136:SF24">
    <property type="entry name" value="HTH-TYPE TRANSCRIPTIONAL REPRESSOR ALLR"/>
    <property type="match status" value="1"/>
</dbReference>
<dbReference type="Gene3D" id="1.10.10.10">
    <property type="entry name" value="Winged helix-like DNA-binding domain superfamily/Winged helix DNA-binding domain"/>
    <property type="match status" value="1"/>
</dbReference>
<dbReference type="SMART" id="SM00346">
    <property type="entry name" value="HTH_ICLR"/>
    <property type="match status" value="1"/>
</dbReference>
<keyword evidence="2" id="KW-0238">DNA-binding</keyword>
<dbReference type="EMBL" id="LN483071">
    <property type="protein sequence ID" value="CEA08720.1"/>
    <property type="molecule type" value="Genomic_DNA"/>
</dbReference>
<dbReference type="Pfam" id="PF09339">
    <property type="entry name" value="HTH_IclR"/>
    <property type="match status" value="1"/>
</dbReference>
<dbReference type="Pfam" id="PF01614">
    <property type="entry name" value="IclR_C"/>
    <property type="match status" value="1"/>
</dbReference>
<evidence type="ECO:0000259" key="4">
    <source>
        <dbReference type="PROSITE" id="PS51077"/>
    </source>
</evidence>
<evidence type="ECO:0000313" key="6">
    <source>
        <dbReference type="EMBL" id="CEA08720.1"/>
    </source>
</evidence>
<dbReference type="InterPro" id="IPR005471">
    <property type="entry name" value="Tscrpt_reg_IclR_N"/>
</dbReference>
<name>A0A078MR37_9MICC</name>
<gene>
    <name evidence="6" type="primary">iclR_1</name>
    <name evidence="6" type="ORF">BN1051_02078</name>
</gene>
<dbReference type="SUPFAM" id="SSF55781">
    <property type="entry name" value="GAF domain-like"/>
    <property type="match status" value="1"/>
</dbReference>
<keyword evidence="1" id="KW-0805">Transcription regulation</keyword>
<dbReference type="PANTHER" id="PTHR30136">
    <property type="entry name" value="HELIX-TURN-HELIX TRANSCRIPTIONAL REGULATOR, ICLR FAMILY"/>
    <property type="match status" value="1"/>
</dbReference>
<dbReference type="SUPFAM" id="SSF46785">
    <property type="entry name" value="Winged helix' DNA-binding domain"/>
    <property type="match status" value="1"/>
</dbReference>
<evidence type="ECO:0000256" key="2">
    <source>
        <dbReference type="ARBA" id="ARBA00023125"/>
    </source>
</evidence>
<dbReference type="InterPro" id="IPR036390">
    <property type="entry name" value="WH_DNA-bd_sf"/>
</dbReference>
<dbReference type="GO" id="GO:0003700">
    <property type="term" value="F:DNA-binding transcription factor activity"/>
    <property type="evidence" value="ECO:0007669"/>
    <property type="project" value="TreeGrafter"/>
</dbReference>
<dbReference type="GO" id="GO:0003677">
    <property type="term" value="F:DNA binding"/>
    <property type="evidence" value="ECO:0007669"/>
    <property type="project" value="UniProtKB-KW"/>
</dbReference>
<dbReference type="PROSITE" id="PS51078">
    <property type="entry name" value="ICLR_ED"/>
    <property type="match status" value="1"/>
</dbReference>
<protein>
    <submittedName>
        <fullName evidence="6">Acetate operon repressor</fullName>
    </submittedName>
</protein>
<proteinExistence type="predicted"/>
<sequence length="271" mass="28183">MSAVAAPAVRSLAPAGGPPPSMVARMTLIMEAFQPRSVALMLDEIAARAHLPRSTTHRILDQLVQMGWLEHTPDGYCMGWRSLRYTGLDNGNSQIRAEAAPVLHSLQVRTGMVVHLAVLDGTNVHYLDKIGGPSAVNIPSRVGGSAPAHATALGKAILAWLNPEKVDALFSAGLPAVTSRTIGDLSGLYAELNRIRQRGGVAYESGESFDGIGCVAAAIRGRGGPAASISLVGRATDPLERLAPLVLGAARQVSAALNPRENTAPLVSAAG</sequence>
<organism evidence="6">
    <name type="scientific">Arthrobacter saudimassiliensis</name>
    <dbReference type="NCBI Taxonomy" id="1461584"/>
    <lineage>
        <taxon>Bacteria</taxon>
        <taxon>Bacillati</taxon>
        <taxon>Actinomycetota</taxon>
        <taxon>Actinomycetes</taxon>
        <taxon>Micrococcales</taxon>
        <taxon>Micrococcaceae</taxon>
        <taxon>Arthrobacter</taxon>
    </lineage>
</organism>
<reference evidence="6" key="1">
    <citation type="submission" date="2014-07" db="EMBL/GenBank/DDBJ databases">
        <authorList>
            <person name="Urmite Genomes Urmite Genomes"/>
        </authorList>
    </citation>
    <scope>NUCLEOTIDE SEQUENCE</scope>
    <source>
        <strain evidence="6">11W110_air</strain>
    </source>
</reference>
<dbReference type="AlphaFoldDB" id="A0A078MR37"/>
<evidence type="ECO:0000256" key="1">
    <source>
        <dbReference type="ARBA" id="ARBA00023015"/>
    </source>
</evidence>
<dbReference type="PATRIC" id="fig|1461584.3.peg.2054"/>
<dbReference type="PROSITE" id="PS51077">
    <property type="entry name" value="HTH_ICLR"/>
    <property type="match status" value="1"/>
</dbReference>
<feature type="domain" description="IclR-ED" evidence="5">
    <location>
        <begin position="81"/>
        <end position="259"/>
    </location>
</feature>
<dbReference type="InterPro" id="IPR014757">
    <property type="entry name" value="Tscrpt_reg_IclR_C"/>
</dbReference>